<dbReference type="EMBL" id="SJZI01000013">
    <property type="protein sequence ID" value="TCJ16250.1"/>
    <property type="molecule type" value="Genomic_DNA"/>
</dbReference>
<keyword evidence="2" id="KW-1185">Reference proteome</keyword>
<dbReference type="PANTHER" id="PTHR32305:SF15">
    <property type="entry name" value="PROTEIN RHSA-RELATED"/>
    <property type="match status" value="1"/>
</dbReference>
<proteinExistence type="predicted"/>
<reference evidence="1 2" key="1">
    <citation type="submission" date="2019-03" db="EMBL/GenBank/DDBJ databases">
        <authorList>
            <person name="Kim M.K.M."/>
        </authorList>
    </citation>
    <scope>NUCLEOTIDE SEQUENCE [LARGE SCALE GENOMIC DNA]</scope>
    <source>
        <strain evidence="1 2">17J68-12</strain>
    </source>
</reference>
<dbReference type="InterPro" id="IPR050708">
    <property type="entry name" value="T6SS_VgrG/RHS"/>
</dbReference>
<accession>A0A4R1BGD5</accession>
<protein>
    <recommendedName>
        <fullName evidence="3">RHS repeat-associated core domain-containing protein</fullName>
    </recommendedName>
</protein>
<dbReference type="Gene3D" id="2.180.10.10">
    <property type="entry name" value="RHS repeat-associated core"/>
    <property type="match status" value="1"/>
</dbReference>
<dbReference type="Proteomes" id="UP000295334">
    <property type="component" value="Unassembled WGS sequence"/>
</dbReference>
<name>A0A4R1BGD5_9BACT</name>
<evidence type="ECO:0000313" key="1">
    <source>
        <dbReference type="EMBL" id="TCJ16250.1"/>
    </source>
</evidence>
<dbReference type="AlphaFoldDB" id="A0A4R1BGD5"/>
<dbReference type="OrthoDB" id="680858at2"/>
<organism evidence="1 2">
    <name type="scientific">Flaviaesturariibacter flavus</name>
    <dbReference type="NCBI Taxonomy" id="2502780"/>
    <lineage>
        <taxon>Bacteria</taxon>
        <taxon>Pseudomonadati</taxon>
        <taxon>Bacteroidota</taxon>
        <taxon>Chitinophagia</taxon>
        <taxon>Chitinophagales</taxon>
        <taxon>Chitinophagaceae</taxon>
        <taxon>Flaviaestuariibacter</taxon>
    </lineage>
</organism>
<sequence length="350" mass="39122">MQMPGRAFTTGSGYRYGFNGKEEDTDLNSLTALDYGFRVYNPAIGKFLSVDPLMKHYPWYTPYQFAGNTPIQAIDQDGAEEFHYLRIRNDDGQPVLVCIGKKDIVDRVLIGYASSNSLFNDAAVPKYENSINKRQTHIVHDTYTTMVDVNPTFGSKPVQEVRTYPLRWEYKSEEDALNNQNGTRSSSDWALLSLDRSGKALREENAANGGPGMATNIASIVLNKVAGRAFQFISKSAFARMATNGKVDPRTVRFSQNSISEKFKGGTSVDDLVVRLKSGEMMNIPPIRIVEKGGKIFTLDNRRLHAFQKAGIEIPYVKLTEIPAKENFKFTTQNNGTSIEVRNSKQSTSQ</sequence>
<gene>
    <name evidence="1" type="ORF">EPD60_07575</name>
</gene>
<dbReference type="PANTHER" id="PTHR32305">
    <property type="match status" value="1"/>
</dbReference>
<dbReference type="NCBIfam" id="TIGR03696">
    <property type="entry name" value="Rhs_assc_core"/>
    <property type="match status" value="1"/>
</dbReference>
<evidence type="ECO:0000313" key="2">
    <source>
        <dbReference type="Proteomes" id="UP000295334"/>
    </source>
</evidence>
<evidence type="ECO:0008006" key="3">
    <source>
        <dbReference type="Google" id="ProtNLM"/>
    </source>
</evidence>
<dbReference type="InterPro" id="IPR022385">
    <property type="entry name" value="Rhs_assc_core"/>
</dbReference>
<comment type="caution">
    <text evidence="1">The sequence shown here is derived from an EMBL/GenBank/DDBJ whole genome shotgun (WGS) entry which is preliminary data.</text>
</comment>